<dbReference type="SUPFAM" id="SSF54373">
    <property type="entry name" value="FAD-linked reductases, C-terminal domain"/>
    <property type="match status" value="1"/>
</dbReference>
<reference evidence="4 5" key="1">
    <citation type="submission" date="2021-01" db="EMBL/GenBank/DDBJ databases">
        <title>WGS of actinomycetes isolated from Thailand.</title>
        <authorList>
            <person name="Thawai C."/>
        </authorList>
    </citation>
    <scope>NUCLEOTIDE SEQUENCE [LARGE SCALE GENOMIC DNA]</scope>
    <source>
        <strain evidence="4 5">CA1R205</strain>
    </source>
</reference>
<name>A0ABS1NM05_9ACTN</name>
<evidence type="ECO:0000256" key="2">
    <source>
        <dbReference type="SAM" id="MobiDB-lite"/>
    </source>
</evidence>
<dbReference type="PANTHER" id="PTHR13847:SF287">
    <property type="entry name" value="FAD-DEPENDENT OXIDOREDUCTASE DOMAIN-CONTAINING PROTEIN 1"/>
    <property type="match status" value="1"/>
</dbReference>
<dbReference type="EMBL" id="JAERRF010000025">
    <property type="protein sequence ID" value="MBL1101132.1"/>
    <property type="molecule type" value="Genomic_DNA"/>
</dbReference>
<dbReference type="InterPro" id="IPR036188">
    <property type="entry name" value="FAD/NAD-bd_sf"/>
</dbReference>
<proteinExistence type="predicted"/>
<feature type="domain" description="FAD dependent oxidoreductase" evidence="3">
    <location>
        <begin position="52"/>
        <end position="395"/>
    </location>
</feature>
<feature type="region of interest" description="Disordered" evidence="2">
    <location>
        <begin position="1"/>
        <end position="44"/>
    </location>
</feature>
<gene>
    <name evidence="4" type="ORF">JK363_31615</name>
</gene>
<dbReference type="PANTHER" id="PTHR13847">
    <property type="entry name" value="SARCOSINE DEHYDROGENASE-RELATED"/>
    <property type="match status" value="1"/>
</dbReference>
<evidence type="ECO:0000313" key="5">
    <source>
        <dbReference type="Proteomes" id="UP000634229"/>
    </source>
</evidence>
<sequence length="426" mass="45292">MTGRQLISPSRTAPTAPPHPARTPSAGTGTGLWRDRPLSISPTRGTVPTTADVVIIGGGVMGASVAFHLAEAGVRRIVVVERAELASGSSGKPIGGVRAQFSDPLNIELGSRSLRAYQDFPRRPGADIRLDTVGYLFLLTDERHVADFENSVAVQNALGVPSRMISPTEARRLCPYLTTDRVLSAVHSPTDGHARPGLVVHGYATAAARAGVTFATHTTVTGMDTTGDRVTAVHTDRGTISCATVVCAAGAWSAGIGDMIGVSLPVRPVRRQLAFTAPLSAPRIPFTIDFSSSAYFHNSDDGLLLGLADPDQPDGFDTTWTPEWLELFRARARLLAPELAEMEIAGGWAGLYEVTPDHNALIGRSTVYPNFLYATGFSGHGFLQAPAVGEIMRDLHLEREPCVDVTPFGAERCTSGVETRPEAHVV</sequence>
<protein>
    <submittedName>
        <fullName evidence="4">FAD-binding oxidoreductase</fullName>
    </submittedName>
</protein>
<dbReference type="InterPro" id="IPR006076">
    <property type="entry name" value="FAD-dep_OxRdtase"/>
</dbReference>
<evidence type="ECO:0000256" key="1">
    <source>
        <dbReference type="ARBA" id="ARBA00023002"/>
    </source>
</evidence>
<comment type="caution">
    <text evidence="4">The sequence shown here is derived from an EMBL/GenBank/DDBJ whole genome shotgun (WGS) entry which is preliminary data.</text>
</comment>
<evidence type="ECO:0000313" key="4">
    <source>
        <dbReference type="EMBL" id="MBL1101132.1"/>
    </source>
</evidence>
<dbReference type="Proteomes" id="UP000634229">
    <property type="component" value="Unassembled WGS sequence"/>
</dbReference>
<dbReference type="SUPFAM" id="SSF51905">
    <property type="entry name" value="FAD/NAD(P)-binding domain"/>
    <property type="match status" value="1"/>
</dbReference>
<dbReference type="Gene3D" id="3.30.9.10">
    <property type="entry name" value="D-Amino Acid Oxidase, subunit A, domain 2"/>
    <property type="match status" value="1"/>
</dbReference>
<accession>A0ABS1NM05</accession>
<dbReference type="Pfam" id="PF01266">
    <property type="entry name" value="DAO"/>
    <property type="match status" value="1"/>
</dbReference>
<keyword evidence="5" id="KW-1185">Reference proteome</keyword>
<evidence type="ECO:0000259" key="3">
    <source>
        <dbReference type="Pfam" id="PF01266"/>
    </source>
</evidence>
<keyword evidence="1" id="KW-0560">Oxidoreductase</keyword>
<dbReference type="Gene3D" id="3.50.50.60">
    <property type="entry name" value="FAD/NAD(P)-binding domain"/>
    <property type="match status" value="1"/>
</dbReference>
<organism evidence="4 5">
    <name type="scientific">Streptomyces coffeae</name>
    <dbReference type="NCBI Taxonomy" id="621382"/>
    <lineage>
        <taxon>Bacteria</taxon>
        <taxon>Bacillati</taxon>
        <taxon>Actinomycetota</taxon>
        <taxon>Actinomycetes</taxon>
        <taxon>Kitasatosporales</taxon>
        <taxon>Streptomycetaceae</taxon>
        <taxon>Streptomyces</taxon>
    </lineage>
</organism>